<dbReference type="PANTHER" id="PTHR43173">
    <property type="entry name" value="ABC1 FAMILY PROTEIN"/>
    <property type="match status" value="1"/>
</dbReference>
<dbReference type="Proteomes" id="UP000789396">
    <property type="component" value="Unassembled WGS sequence"/>
</dbReference>
<reference evidence="4" key="1">
    <citation type="submission" date="2021-06" db="EMBL/GenBank/DDBJ databases">
        <authorList>
            <person name="Kallberg Y."/>
            <person name="Tangrot J."/>
            <person name="Rosling A."/>
        </authorList>
    </citation>
    <scope>NUCLEOTIDE SEQUENCE</scope>
    <source>
        <strain evidence="4">IN212</strain>
    </source>
</reference>
<organism evidence="4 5">
    <name type="scientific">Racocetra fulgida</name>
    <dbReference type="NCBI Taxonomy" id="60492"/>
    <lineage>
        <taxon>Eukaryota</taxon>
        <taxon>Fungi</taxon>
        <taxon>Fungi incertae sedis</taxon>
        <taxon>Mucoromycota</taxon>
        <taxon>Glomeromycotina</taxon>
        <taxon>Glomeromycetes</taxon>
        <taxon>Diversisporales</taxon>
        <taxon>Gigasporaceae</taxon>
        <taxon>Racocetra</taxon>
    </lineage>
</organism>
<dbReference type="InterPro" id="IPR051130">
    <property type="entry name" value="Mito_struct-func_regulator"/>
</dbReference>
<name>A0A9N8ZQ97_9GLOM</name>
<comment type="caution">
    <text evidence="4">The sequence shown here is derived from an EMBL/GenBank/DDBJ whole genome shotgun (WGS) entry which is preliminary data.</text>
</comment>
<feature type="compositionally biased region" description="Polar residues" evidence="2">
    <location>
        <begin position="403"/>
        <end position="421"/>
    </location>
</feature>
<protein>
    <submittedName>
        <fullName evidence="4">4955_t:CDS:1</fullName>
    </submittedName>
</protein>
<evidence type="ECO:0000259" key="3">
    <source>
        <dbReference type="Pfam" id="PF03109"/>
    </source>
</evidence>
<proteinExistence type="inferred from homology"/>
<gene>
    <name evidence="4" type="ORF">RFULGI_LOCUS2549</name>
</gene>
<feature type="compositionally biased region" description="Basic and acidic residues" evidence="2">
    <location>
        <begin position="392"/>
        <end position="402"/>
    </location>
</feature>
<evidence type="ECO:0000313" key="4">
    <source>
        <dbReference type="EMBL" id="CAG8503508.1"/>
    </source>
</evidence>
<evidence type="ECO:0000256" key="1">
    <source>
        <dbReference type="ARBA" id="ARBA00009670"/>
    </source>
</evidence>
<dbReference type="OrthoDB" id="427480at2759"/>
<feature type="compositionally biased region" description="Low complexity" evidence="2">
    <location>
        <begin position="188"/>
        <end position="214"/>
    </location>
</feature>
<sequence length="974" mass="110893">MSVSVNSDPAVFSRLQLARALKEDPESSVIFVHSRPNPRRYDDDDQVYIPRPTHLLIPPILSTIEQNDNDTNISRPPRKRASSYSSPSTNDNPRDSIVMSEERRSSLGKQATLMDVRESILTKGQTAKTPNVHSRSNSFSNSRPSSVPSSMNNSAPLRSNLANNNSSRPLSSYTNTQSRPNSVVTNQSRPSSSYNNSPSRPSSSYNNSPSRPSSLVNQFNFNESDESDPESSPKLISKINQLAISKTSQTKKLDKSEKSNKLKKVKEEEDSDSEESCDDDDSDDVDKDEKETDESSDDTPLALKVKPIIKVASPNGSIKKNSGRIEEWLNNVSGDEFSSPDPTNYVRSRRLSDYTPNQTFSASPLGRGSVEHRYHRSSTFDSPNPNSRRKSHSELSPHRKTDLLSSPQLITGRISPNQRQDSGYWARETLAALSADSRHQMLMNDSSSGTSTSSSANIMHRERKNSASTHTEVHIHRISHILIPHILISHILIPHILIPHILIPHILIPHIPIPHILIKQALGAQHLASLTFIVPREYTETLSVLQDRAPYRGMDDVKKIFAEEFNGLSPGDVYSEFDEIPIAAASLAQVHKDGREVAVKIQYPDVSILFHVDIWTMQSMSNLISFFFPEFELTWIITEFKQNLISEFDFLREARNGELTKERFKHRARELKIPSIIWELTTKRVLTMEFVHGIKINNIEKLKNLGVDPKWVRTVLLEVFAEMIFCHGVIHCDPHAGNALVTISPITNKPQLVLLDHGLYRELSDEFRLMYCDLWKALILNDSKSLKKVAVSLGVPQYIQFLPLIFTHRIPDSTTPLGEDMSPEERAMVQDQLKNIKLSDFFDFLESLPRDMLLVLRTINIVRGIHRQLGGKPMESFRMNAQFAIRGLWCETRNEEKRRISRSKELGLTGDYIMIGPLRRWYLFGGTPNFFRTLGFIRNFIVMTFRLYLTELLIKIWRWWFLYRSMDASVIMKI</sequence>
<evidence type="ECO:0000313" key="5">
    <source>
        <dbReference type="Proteomes" id="UP000789396"/>
    </source>
</evidence>
<keyword evidence="5" id="KW-1185">Reference proteome</keyword>
<dbReference type="Pfam" id="PF03109">
    <property type="entry name" value="ABC1"/>
    <property type="match status" value="1"/>
</dbReference>
<feature type="compositionally biased region" description="Polar residues" evidence="2">
    <location>
        <begin position="63"/>
        <end position="74"/>
    </location>
</feature>
<dbReference type="InterPro" id="IPR011009">
    <property type="entry name" value="Kinase-like_dom_sf"/>
</dbReference>
<dbReference type="InterPro" id="IPR045307">
    <property type="entry name" value="ADCK1_dom"/>
</dbReference>
<feature type="domain" description="ABC1 atypical kinase-like" evidence="3">
    <location>
        <begin position="545"/>
        <end position="789"/>
    </location>
</feature>
<evidence type="ECO:0000256" key="2">
    <source>
        <dbReference type="SAM" id="MobiDB-lite"/>
    </source>
</evidence>
<dbReference type="EMBL" id="CAJVPZ010001959">
    <property type="protein sequence ID" value="CAG8503508.1"/>
    <property type="molecule type" value="Genomic_DNA"/>
</dbReference>
<comment type="similarity">
    <text evidence="1">Belongs to the protein kinase superfamily. ADCK protein kinase family.</text>
</comment>
<feature type="compositionally biased region" description="Polar residues" evidence="2">
    <location>
        <begin position="82"/>
        <end position="91"/>
    </location>
</feature>
<feature type="region of interest" description="Disordered" evidence="2">
    <location>
        <begin position="247"/>
        <end position="301"/>
    </location>
</feature>
<feature type="region of interest" description="Disordered" evidence="2">
    <location>
        <begin position="59"/>
        <end position="234"/>
    </location>
</feature>
<dbReference type="PANTHER" id="PTHR43173:SF28">
    <property type="entry name" value="AARF DOMAIN CONTAINING KINASE 5"/>
    <property type="match status" value="1"/>
</dbReference>
<feature type="compositionally biased region" description="Polar residues" evidence="2">
    <location>
        <begin position="173"/>
        <end position="187"/>
    </location>
</feature>
<feature type="compositionally biased region" description="Low complexity" evidence="2">
    <location>
        <begin position="131"/>
        <end position="172"/>
    </location>
</feature>
<feature type="compositionally biased region" description="Polar residues" evidence="2">
    <location>
        <begin position="377"/>
        <end position="386"/>
    </location>
</feature>
<accession>A0A9N8ZQ97</accession>
<dbReference type="SUPFAM" id="SSF56112">
    <property type="entry name" value="Protein kinase-like (PK-like)"/>
    <property type="match status" value="1"/>
</dbReference>
<dbReference type="CDD" id="cd13969">
    <property type="entry name" value="ADCK1-like"/>
    <property type="match status" value="1"/>
</dbReference>
<feature type="compositionally biased region" description="Acidic residues" evidence="2">
    <location>
        <begin position="268"/>
        <end position="297"/>
    </location>
</feature>
<feature type="region of interest" description="Disordered" evidence="2">
    <location>
        <begin position="332"/>
        <end position="421"/>
    </location>
</feature>
<dbReference type="AlphaFoldDB" id="A0A9N8ZQ97"/>
<dbReference type="InterPro" id="IPR004147">
    <property type="entry name" value="ABC1_dom"/>
</dbReference>
<feature type="compositionally biased region" description="Basic and acidic residues" evidence="2">
    <location>
        <begin position="251"/>
        <end position="260"/>
    </location>
</feature>